<dbReference type="InterPro" id="IPR032710">
    <property type="entry name" value="NTF2-like_dom_sf"/>
</dbReference>
<dbReference type="STRING" id="861299.J421_1656"/>
<dbReference type="InterPro" id="IPR009959">
    <property type="entry name" value="Cyclase_SnoaL-like"/>
</dbReference>
<keyword evidence="2" id="KW-1185">Reference proteome</keyword>
<dbReference type="PANTHER" id="PTHR38436">
    <property type="entry name" value="POLYKETIDE CYCLASE SNOAL-LIKE DOMAIN"/>
    <property type="match status" value="1"/>
</dbReference>
<dbReference type="eggNOG" id="COG3631">
    <property type="taxonomic scope" value="Bacteria"/>
</dbReference>
<accession>W0RIH9</accession>
<evidence type="ECO:0008006" key="3">
    <source>
        <dbReference type="Google" id="ProtNLM"/>
    </source>
</evidence>
<sequence>MSSTATQAPSALYATADVDATVSELYTVFNRRDFGALQRLVPDDATLTIMPTGETVRGAAGVEQFMRGWVDAFSDGHIEIDTLAQGGDIVVCEFHGIGTHSGTLRTPVGDIAATGRPVNVPFCDVIQLRDGRIAAMRTYFDAATFARQLQG</sequence>
<dbReference type="InParanoid" id="W0RIH9"/>
<evidence type="ECO:0000313" key="2">
    <source>
        <dbReference type="Proteomes" id="UP000019151"/>
    </source>
</evidence>
<dbReference type="AlphaFoldDB" id="W0RIH9"/>
<dbReference type="Pfam" id="PF07366">
    <property type="entry name" value="SnoaL"/>
    <property type="match status" value="1"/>
</dbReference>
<dbReference type="SUPFAM" id="SSF54427">
    <property type="entry name" value="NTF2-like"/>
    <property type="match status" value="1"/>
</dbReference>
<dbReference type="OrthoDB" id="3783224at2"/>
<proteinExistence type="predicted"/>
<organism evidence="1 2">
    <name type="scientific">Gemmatirosa kalamazoonensis</name>
    <dbReference type="NCBI Taxonomy" id="861299"/>
    <lineage>
        <taxon>Bacteria</taxon>
        <taxon>Pseudomonadati</taxon>
        <taxon>Gemmatimonadota</taxon>
        <taxon>Gemmatimonadia</taxon>
        <taxon>Gemmatimonadales</taxon>
        <taxon>Gemmatimonadaceae</taxon>
        <taxon>Gemmatirosa</taxon>
    </lineage>
</organism>
<evidence type="ECO:0000313" key="1">
    <source>
        <dbReference type="EMBL" id="AHG89193.1"/>
    </source>
</evidence>
<dbReference type="EMBL" id="CP007128">
    <property type="protein sequence ID" value="AHG89193.1"/>
    <property type="molecule type" value="Genomic_DNA"/>
</dbReference>
<dbReference type="PANTHER" id="PTHR38436:SF1">
    <property type="entry name" value="ESTER CYCLASE"/>
    <property type="match status" value="1"/>
</dbReference>
<dbReference type="Proteomes" id="UP000019151">
    <property type="component" value="Chromosome"/>
</dbReference>
<dbReference type="RefSeq" id="WP_025410705.1">
    <property type="nucleotide sequence ID" value="NZ_CP007128.1"/>
</dbReference>
<dbReference type="Gene3D" id="3.10.450.50">
    <property type="match status" value="1"/>
</dbReference>
<dbReference type="KEGG" id="gba:J421_1656"/>
<dbReference type="GO" id="GO:0030638">
    <property type="term" value="P:polyketide metabolic process"/>
    <property type="evidence" value="ECO:0007669"/>
    <property type="project" value="InterPro"/>
</dbReference>
<name>W0RIH9_9BACT</name>
<gene>
    <name evidence="1" type="ORF">J421_1656</name>
</gene>
<protein>
    <recommendedName>
        <fullName evidence="3">SnoaL-like domain-containing protein</fullName>
    </recommendedName>
</protein>
<dbReference type="HOGENOM" id="CLU_100997_11_1_0"/>
<reference evidence="1 2" key="1">
    <citation type="journal article" date="2014" name="Genome Announc.">
        <title>Genome Sequence and Methylome of Soil Bacterium Gemmatirosa kalamazoonensis KBS708T, a Member of the Rarely Cultivated Gemmatimonadetes Phylum.</title>
        <authorList>
            <person name="Debruyn J.M."/>
            <person name="Radosevich M."/>
            <person name="Wommack K.E."/>
            <person name="Polson S.W."/>
            <person name="Hauser L.J."/>
            <person name="Fawaz M.N."/>
            <person name="Korlach J."/>
            <person name="Tsai Y.C."/>
        </authorList>
    </citation>
    <scope>NUCLEOTIDE SEQUENCE [LARGE SCALE GENOMIC DNA]</scope>
    <source>
        <strain evidence="1 2">KBS708</strain>
    </source>
</reference>